<dbReference type="Pfam" id="PF00646">
    <property type="entry name" value="F-box"/>
    <property type="match status" value="1"/>
</dbReference>
<dbReference type="Proteomes" id="UP000479710">
    <property type="component" value="Unassembled WGS sequence"/>
</dbReference>
<feature type="domain" description="F-box" evidence="2">
    <location>
        <begin position="41"/>
        <end position="83"/>
    </location>
</feature>
<dbReference type="SUPFAM" id="SSF81383">
    <property type="entry name" value="F-box domain"/>
    <property type="match status" value="1"/>
</dbReference>
<name>A0A6G1D796_9ORYZ</name>
<evidence type="ECO:0000313" key="3">
    <source>
        <dbReference type="EMBL" id="KAF0908296.1"/>
    </source>
</evidence>
<feature type="region of interest" description="Disordered" evidence="1">
    <location>
        <begin position="1"/>
        <end position="28"/>
    </location>
</feature>
<proteinExistence type="predicted"/>
<keyword evidence="4" id="KW-1185">Reference proteome</keyword>
<gene>
    <name evidence="3" type="ORF">E2562_024710</name>
</gene>
<evidence type="ECO:0000256" key="1">
    <source>
        <dbReference type="SAM" id="MobiDB-lite"/>
    </source>
</evidence>
<dbReference type="AlphaFoldDB" id="A0A6G1D796"/>
<evidence type="ECO:0000259" key="2">
    <source>
        <dbReference type="Pfam" id="PF00646"/>
    </source>
</evidence>
<sequence length="92" mass="10320">MTTGALTATTSSGLTPMTGLGETTASRSRLQTAGSQLYRRLELNDNMSNEVLLRLPPDAPWMLARCLAVSKSWCRILKEPKFEVSYRYRHKS</sequence>
<evidence type="ECO:0000313" key="4">
    <source>
        <dbReference type="Proteomes" id="UP000479710"/>
    </source>
</evidence>
<feature type="compositionally biased region" description="Low complexity" evidence="1">
    <location>
        <begin position="1"/>
        <end position="15"/>
    </location>
</feature>
<dbReference type="InterPro" id="IPR001810">
    <property type="entry name" value="F-box_dom"/>
</dbReference>
<organism evidence="3 4">
    <name type="scientific">Oryza meyeriana var. granulata</name>
    <dbReference type="NCBI Taxonomy" id="110450"/>
    <lineage>
        <taxon>Eukaryota</taxon>
        <taxon>Viridiplantae</taxon>
        <taxon>Streptophyta</taxon>
        <taxon>Embryophyta</taxon>
        <taxon>Tracheophyta</taxon>
        <taxon>Spermatophyta</taxon>
        <taxon>Magnoliopsida</taxon>
        <taxon>Liliopsida</taxon>
        <taxon>Poales</taxon>
        <taxon>Poaceae</taxon>
        <taxon>BOP clade</taxon>
        <taxon>Oryzoideae</taxon>
        <taxon>Oryzeae</taxon>
        <taxon>Oryzinae</taxon>
        <taxon>Oryza</taxon>
        <taxon>Oryza meyeriana</taxon>
    </lineage>
</organism>
<protein>
    <recommendedName>
        <fullName evidence="2">F-box domain-containing protein</fullName>
    </recommendedName>
</protein>
<accession>A0A6G1D796</accession>
<dbReference type="OrthoDB" id="687793at2759"/>
<reference evidence="3 4" key="1">
    <citation type="submission" date="2019-11" db="EMBL/GenBank/DDBJ databases">
        <title>Whole genome sequence of Oryza granulata.</title>
        <authorList>
            <person name="Li W."/>
        </authorList>
    </citation>
    <scope>NUCLEOTIDE SEQUENCE [LARGE SCALE GENOMIC DNA]</scope>
    <source>
        <strain evidence="4">cv. Menghai</strain>
        <tissue evidence="3">Leaf</tissue>
    </source>
</reference>
<dbReference type="EMBL" id="SPHZ02000007">
    <property type="protein sequence ID" value="KAF0908296.1"/>
    <property type="molecule type" value="Genomic_DNA"/>
</dbReference>
<dbReference type="InterPro" id="IPR036047">
    <property type="entry name" value="F-box-like_dom_sf"/>
</dbReference>
<comment type="caution">
    <text evidence="3">The sequence shown here is derived from an EMBL/GenBank/DDBJ whole genome shotgun (WGS) entry which is preliminary data.</text>
</comment>